<dbReference type="OrthoDB" id="9814202at2"/>
<dbReference type="Gene3D" id="3.20.20.450">
    <property type="entry name" value="EAL domain"/>
    <property type="match status" value="1"/>
</dbReference>
<dbReference type="AlphaFoldDB" id="A0A1G5BN21"/>
<dbReference type="EMBL" id="FMVJ01000002">
    <property type="protein sequence ID" value="SCX91635.1"/>
    <property type="molecule type" value="Genomic_DNA"/>
</dbReference>
<dbReference type="Gene3D" id="3.30.450.20">
    <property type="entry name" value="PAS domain"/>
    <property type="match status" value="2"/>
</dbReference>
<dbReference type="SUPFAM" id="SSF55073">
    <property type="entry name" value="Nucleotide cyclase"/>
    <property type="match status" value="1"/>
</dbReference>
<dbReference type="Pfam" id="PF00990">
    <property type="entry name" value="GGDEF"/>
    <property type="match status" value="1"/>
</dbReference>
<dbReference type="GO" id="GO:0005886">
    <property type="term" value="C:plasma membrane"/>
    <property type="evidence" value="ECO:0007669"/>
    <property type="project" value="UniProtKB-SubCell"/>
</dbReference>
<dbReference type="CDD" id="cd12915">
    <property type="entry name" value="PDC2_DGC_like"/>
    <property type="match status" value="1"/>
</dbReference>
<dbReference type="CDD" id="cd12914">
    <property type="entry name" value="PDC1_DGC_like"/>
    <property type="match status" value="1"/>
</dbReference>
<dbReference type="InterPro" id="IPR052155">
    <property type="entry name" value="Biofilm_reg_signaling"/>
</dbReference>
<dbReference type="PROSITE" id="PS50887">
    <property type="entry name" value="GGDEF"/>
    <property type="match status" value="1"/>
</dbReference>
<evidence type="ECO:0000313" key="9">
    <source>
        <dbReference type="Proteomes" id="UP000199569"/>
    </source>
</evidence>
<evidence type="ECO:0000313" key="8">
    <source>
        <dbReference type="EMBL" id="SCX91635.1"/>
    </source>
</evidence>
<dbReference type="PANTHER" id="PTHR44757">
    <property type="entry name" value="DIGUANYLATE CYCLASE DGCP"/>
    <property type="match status" value="1"/>
</dbReference>
<proteinExistence type="predicted"/>
<dbReference type="CDD" id="cd01948">
    <property type="entry name" value="EAL"/>
    <property type="match status" value="1"/>
</dbReference>
<keyword evidence="2" id="KW-1003">Cell membrane</keyword>
<dbReference type="CDD" id="cd01949">
    <property type="entry name" value="GGDEF"/>
    <property type="match status" value="1"/>
</dbReference>
<keyword evidence="3" id="KW-0812">Transmembrane</keyword>
<evidence type="ECO:0000256" key="5">
    <source>
        <dbReference type="ARBA" id="ARBA00023136"/>
    </source>
</evidence>
<dbReference type="InterPro" id="IPR043128">
    <property type="entry name" value="Rev_trsase/Diguanyl_cyclase"/>
</dbReference>
<dbReference type="SMART" id="SM00052">
    <property type="entry name" value="EAL"/>
    <property type="match status" value="1"/>
</dbReference>
<dbReference type="SUPFAM" id="SSF141868">
    <property type="entry name" value="EAL domain-like"/>
    <property type="match status" value="1"/>
</dbReference>
<dbReference type="NCBIfam" id="TIGR00254">
    <property type="entry name" value="GGDEF"/>
    <property type="match status" value="1"/>
</dbReference>
<dbReference type="Pfam" id="PF02743">
    <property type="entry name" value="dCache_1"/>
    <property type="match status" value="1"/>
</dbReference>
<accession>A0A1G5BN21</accession>
<dbReference type="STRING" id="549386.SAMN02927923_00295"/>
<dbReference type="InterPro" id="IPR000160">
    <property type="entry name" value="GGDEF_dom"/>
</dbReference>
<comment type="subcellular location">
    <subcellularLocation>
        <location evidence="1">Cell membrane</location>
        <topology evidence="1">Multi-pass membrane protein</topology>
    </subcellularLocation>
</comment>
<organism evidence="8 9">
    <name type="scientific">Microvirga guangxiensis</name>
    <dbReference type="NCBI Taxonomy" id="549386"/>
    <lineage>
        <taxon>Bacteria</taxon>
        <taxon>Pseudomonadati</taxon>
        <taxon>Pseudomonadota</taxon>
        <taxon>Alphaproteobacteria</taxon>
        <taxon>Hyphomicrobiales</taxon>
        <taxon>Methylobacteriaceae</taxon>
        <taxon>Microvirga</taxon>
    </lineage>
</organism>
<sequence length="765" mass="84665">MLANVILILSILTAVAALVGAAFLLLREHNDDLAKAEGDLASLALTLQERTDATLQSIENVLRDVVGRIPQACLKANEFDGYAASQATKAVLVGACHTLALIQRIDLVNARGRIVGTSYPRPLADPIYLRDTSYYQALANDPSLLVYLSEPVLIRATGKRVFSLSQKIKDTDGNFLGLIVSTIDLGHFEKLFDSHLKPRSLAITFYRRDGIILAHSPKADGILGRRFWKPSTPLQRMVVKNSPTLIRDVSWIDRKERLVALHPLAHYPSGIAVSRTLAELMAGRRLEARLIRFIAHLMDIAIDAASLLGMKHVRTGILRAASESYLSRHDILTRLPNRLLFSEELKRTHLASQREGRDFALHLLDLNRFKDINDSYGHAAGDEIIRIVARRLRDRLRKSDFIARIGSDEFAIVQRPTRGRQQVMDLVTTIQDAMKVPCTVGNTEIEVGLSIGVAIASTDGRTSIELMKAADVALYAAKSDPDRSYRLYDASIKDPRAERRALEGALKSAHDNREFELYYQPILDLATNRMWGCEALVRWKHPAKGMVSPLQFIPAAEESGLIGQIGDWILEDACSTAMSWDLPLKVAVNLSPVQFQRRDVFSSVKQALDKSGMPAQRLVLEITESVKLTEEATATLKRLKALGVSISLDDFGTGYASMSYLRSFPFDKIKIDQSFVRGMMDASDSRAIIKATIGLANDLKISTTAEGVETEEQLNALRLAGASQAQGYLIAKPMSREAIATFISDLRGTWQDKPSRARATGTSWS</sequence>
<evidence type="ECO:0000259" key="6">
    <source>
        <dbReference type="PROSITE" id="PS50883"/>
    </source>
</evidence>
<reference evidence="8 9" key="1">
    <citation type="submission" date="2016-10" db="EMBL/GenBank/DDBJ databases">
        <authorList>
            <person name="de Groot N.N."/>
        </authorList>
    </citation>
    <scope>NUCLEOTIDE SEQUENCE [LARGE SCALE GENOMIC DNA]</scope>
    <source>
        <strain evidence="8 9">CGMCC 1.7666</strain>
    </source>
</reference>
<gene>
    <name evidence="8" type="ORF">SAMN02927923_00295</name>
</gene>
<feature type="domain" description="EAL" evidence="6">
    <location>
        <begin position="499"/>
        <end position="747"/>
    </location>
</feature>
<evidence type="ECO:0000256" key="2">
    <source>
        <dbReference type="ARBA" id="ARBA00022475"/>
    </source>
</evidence>
<evidence type="ECO:0000256" key="3">
    <source>
        <dbReference type="ARBA" id="ARBA00022692"/>
    </source>
</evidence>
<dbReference type="Pfam" id="PF00563">
    <property type="entry name" value="EAL"/>
    <property type="match status" value="1"/>
</dbReference>
<keyword evidence="5" id="KW-0472">Membrane</keyword>
<dbReference type="PROSITE" id="PS50883">
    <property type="entry name" value="EAL"/>
    <property type="match status" value="1"/>
</dbReference>
<name>A0A1G5BN21_9HYPH</name>
<keyword evidence="9" id="KW-1185">Reference proteome</keyword>
<keyword evidence="4" id="KW-1133">Transmembrane helix</keyword>
<dbReference type="SMART" id="SM00267">
    <property type="entry name" value="GGDEF"/>
    <property type="match status" value="1"/>
</dbReference>
<dbReference type="Proteomes" id="UP000199569">
    <property type="component" value="Unassembled WGS sequence"/>
</dbReference>
<evidence type="ECO:0000256" key="4">
    <source>
        <dbReference type="ARBA" id="ARBA00022989"/>
    </source>
</evidence>
<dbReference type="InterPro" id="IPR033479">
    <property type="entry name" value="dCache_1"/>
</dbReference>
<dbReference type="RefSeq" id="WP_091128681.1">
    <property type="nucleotide sequence ID" value="NZ_FMVJ01000002.1"/>
</dbReference>
<evidence type="ECO:0000256" key="1">
    <source>
        <dbReference type="ARBA" id="ARBA00004651"/>
    </source>
</evidence>
<dbReference type="PANTHER" id="PTHR44757:SF2">
    <property type="entry name" value="BIOFILM ARCHITECTURE MAINTENANCE PROTEIN MBAA"/>
    <property type="match status" value="1"/>
</dbReference>
<evidence type="ECO:0000259" key="7">
    <source>
        <dbReference type="PROSITE" id="PS50887"/>
    </source>
</evidence>
<dbReference type="InterPro" id="IPR001633">
    <property type="entry name" value="EAL_dom"/>
</dbReference>
<dbReference type="InterPro" id="IPR029787">
    <property type="entry name" value="Nucleotide_cyclase"/>
</dbReference>
<dbReference type="InterPro" id="IPR035919">
    <property type="entry name" value="EAL_sf"/>
</dbReference>
<dbReference type="Gene3D" id="3.30.70.270">
    <property type="match status" value="1"/>
</dbReference>
<protein>
    <submittedName>
        <fullName evidence="8">Diguanylate cyclase (GGDEF) domain-containing protein</fullName>
    </submittedName>
</protein>
<feature type="domain" description="GGDEF" evidence="7">
    <location>
        <begin position="357"/>
        <end position="490"/>
    </location>
</feature>